<gene>
    <name evidence="2" type="ORF">BSAL_28720</name>
</gene>
<evidence type="ECO:0000313" key="2">
    <source>
        <dbReference type="EMBL" id="CUG90772.1"/>
    </source>
</evidence>
<dbReference type="VEuPathDB" id="TriTrypDB:BSAL_28720"/>
<dbReference type="Proteomes" id="UP000051952">
    <property type="component" value="Unassembled WGS sequence"/>
</dbReference>
<feature type="transmembrane region" description="Helical" evidence="1">
    <location>
        <begin position="6"/>
        <end position="23"/>
    </location>
</feature>
<proteinExistence type="predicted"/>
<reference evidence="3" key="1">
    <citation type="submission" date="2015-09" db="EMBL/GenBank/DDBJ databases">
        <authorList>
            <consortium name="Pathogen Informatics"/>
        </authorList>
    </citation>
    <scope>NUCLEOTIDE SEQUENCE [LARGE SCALE GENOMIC DNA]</scope>
    <source>
        <strain evidence="3">Lake Konstanz</strain>
    </source>
</reference>
<evidence type="ECO:0000256" key="1">
    <source>
        <dbReference type="SAM" id="Phobius"/>
    </source>
</evidence>
<feature type="transmembrane region" description="Helical" evidence="1">
    <location>
        <begin position="35"/>
        <end position="55"/>
    </location>
</feature>
<dbReference type="AlphaFoldDB" id="A0A0S4JQI1"/>
<keyword evidence="1" id="KW-1133">Transmembrane helix</keyword>
<name>A0A0S4JQI1_BODSA</name>
<dbReference type="EMBL" id="CYKH01001863">
    <property type="protein sequence ID" value="CUG90772.1"/>
    <property type="molecule type" value="Genomic_DNA"/>
</dbReference>
<accession>A0A0S4JQI1</accession>
<evidence type="ECO:0000313" key="3">
    <source>
        <dbReference type="Proteomes" id="UP000051952"/>
    </source>
</evidence>
<organism evidence="2 3">
    <name type="scientific">Bodo saltans</name>
    <name type="common">Flagellated protozoan</name>
    <dbReference type="NCBI Taxonomy" id="75058"/>
    <lineage>
        <taxon>Eukaryota</taxon>
        <taxon>Discoba</taxon>
        <taxon>Euglenozoa</taxon>
        <taxon>Kinetoplastea</taxon>
        <taxon>Metakinetoplastina</taxon>
        <taxon>Eubodonida</taxon>
        <taxon>Bodonidae</taxon>
        <taxon>Bodo</taxon>
    </lineage>
</organism>
<protein>
    <submittedName>
        <fullName evidence="2">Membrane-associated protein, putative</fullName>
    </submittedName>
</protein>
<keyword evidence="1" id="KW-0812">Transmembrane</keyword>
<keyword evidence="3" id="KW-1185">Reference proteome</keyword>
<keyword evidence="1" id="KW-0472">Membrane</keyword>
<sequence length="419" mass="45647">MSFEFISFFSFFSCVCVALLTISKKISFEMRTSTTFAVVSLIAALLLSIATRATGSTNNDRVVKTSKSRAARIDLNVLFSDWCNLNPSVEHASPSASVPASCEVYLMNEPSRGELFDVSTAGVEIHSNSSQYYPYTQSNRWTYAEETYVGDGSDGNDDDEYEHTSNKELSASVEFRSGSKYDHFSVGIFSPRGAPAPNASGVIVMHVINHKPQAISSTLILRRTQPWSMADETSKNSTEYFFPRRQLLQAVDSDTTETHTTELTEISNIKIDWYAGSKETLMPTFVNSLGNAASSIVQDGEESSAYDPIFLSINTTVTAQPSLMVHYNAVDSENATSLVGTTYISVLEHGSSKLPEAPLHARQAPSDYVVDRLFGLPSVVLCKYMVGGATFSDCNFVLMGGDILAAQVSMGVISGCHTL</sequence>